<keyword evidence="1" id="KW-0548">Nucleotidyltransferase</keyword>
<dbReference type="EMBL" id="ABNSCA010000022">
    <property type="protein sequence ID" value="ELN6934467.1"/>
    <property type="molecule type" value="Genomic_DNA"/>
</dbReference>
<dbReference type="CDD" id="cd01646">
    <property type="entry name" value="RT_Bac_retron_I"/>
    <property type="match status" value="1"/>
</dbReference>
<dbReference type="GO" id="GO:0003964">
    <property type="term" value="F:RNA-directed DNA polymerase activity"/>
    <property type="evidence" value="ECO:0007669"/>
    <property type="project" value="UniProtKB-KW"/>
</dbReference>
<keyword evidence="1" id="KW-0808">Transferase</keyword>
<evidence type="ECO:0000313" key="1">
    <source>
        <dbReference type="EMBL" id="ELN6934467.1"/>
    </source>
</evidence>
<organism evidence="1 2">
    <name type="scientific">Vibrio navarrensis</name>
    <dbReference type="NCBI Taxonomy" id="29495"/>
    <lineage>
        <taxon>Bacteria</taxon>
        <taxon>Pseudomonadati</taxon>
        <taxon>Pseudomonadota</taxon>
        <taxon>Gammaproteobacteria</taxon>
        <taxon>Vibrionales</taxon>
        <taxon>Vibrionaceae</taxon>
        <taxon>Vibrio</taxon>
    </lineage>
</organism>
<dbReference type="Proteomes" id="UP001253463">
    <property type="component" value="Unassembled WGS sequence"/>
</dbReference>
<protein>
    <submittedName>
        <fullName evidence="1">RNA-directed DNA polymerase</fullName>
    </submittedName>
</protein>
<reference evidence="1" key="1">
    <citation type="submission" date="2023-10" db="EMBL/GenBank/DDBJ databases">
        <authorList>
            <consortium name="PulseNet: The National Subtyping Network for Foodborne Disease Surveillance"/>
        </authorList>
    </citation>
    <scope>NUCLEOTIDE SEQUENCE</scope>
    <source>
        <strain evidence="1">PNUSAV004886</strain>
    </source>
</reference>
<accession>A0AAI9CXZ4</accession>
<dbReference type="AlphaFoldDB" id="A0AAI9CXZ4"/>
<dbReference type="NCBIfam" id="NF041748">
    <property type="entry name" value="Drt3b"/>
    <property type="match status" value="1"/>
</dbReference>
<gene>
    <name evidence="1" type="ORF">RZY48_003960</name>
</gene>
<evidence type="ECO:0000313" key="2">
    <source>
        <dbReference type="Proteomes" id="UP001253463"/>
    </source>
</evidence>
<name>A0AAI9CXZ4_9VIBR</name>
<keyword evidence="1" id="KW-0695">RNA-directed DNA polymerase</keyword>
<comment type="caution">
    <text evidence="1">The sequence shown here is derived from an EMBL/GenBank/DDBJ whole genome shotgun (WGS) entry which is preliminary data.</text>
</comment>
<proteinExistence type="predicted"/>
<sequence>MASEIKINKHDYLRVILTDVHPYELPFIITNEGFYLNLKDDDSVTILNALFSSYKELKPYDFKITKNGKSLRKLSLIHPYAQKKFTSFYREHHDIIKSKCSLSKFSLRYPVDIALYYVANREEDIESGLKDEGVDTVCEAEDLIPAYASSFFTYKKYNFLYKFYDSYTFHRLERRFSKLHKFDISKCFENLSIDMLPVALRGEDLFISDQYSSNTFESKFSKLLSYSNHSRTHGIVIGPEFSRIYAEILLQKIDSQIESRIKELGIKYGVDYVIKRYVDDYFLFYNDDRLLGTIVSESVNVLSNYKLFINESKNEDFTRPFITGVTSAKMSISSFFDELFSHVNVDSKSLLLETTSSFYNFNKVSNNLITKLKCIIKSHNVEYESISGYFLTILRKKIAEIAYIYRNSAVDSKNSDSISRFLLLVSELMFFIYSMDSRVRSTYLVSEIVIQISDICKSLNYESELMITDKIIQEAKFSIKNAIKGVDNVESLNLALSLQELNTENALSVNDLKSLLNIENDNSINYFQLVVGLYFIKNNRCFYKLKRELCEKAIDKVINTIDPLKDSECVHIIFDTLTCPYLTEKYKFGIVEKLYDRNVIPEKIEKHDFYYTISKRKWFVDWSELSIKRLLKKKRLRSPY</sequence>